<keyword evidence="3 4" id="KW-0998">Cell outer membrane</keyword>
<dbReference type="GO" id="GO:0051205">
    <property type="term" value="P:protein insertion into membrane"/>
    <property type="evidence" value="ECO:0007669"/>
    <property type="project" value="UniProtKB-UniRule"/>
</dbReference>
<keyword evidence="2 4" id="KW-0472">Membrane</keyword>
<evidence type="ECO:0000259" key="6">
    <source>
        <dbReference type="Pfam" id="PF13360"/>
    </source>
</evidence>
<dbReference type="SMART" id="SM00564">
    <property type="entry name" value="PQQ"/>
    <property type="match status" value="7"/>
</dbReference>
<dbReference type="InterPro" id="IPR015943">
    <property type="entry name" value="WD40/YVTN_repeat-like_dom_sf"/>
</dbReference>
<dbReference type="GO" id="GO:0043165">
    <property type="term" value="P:Gram-negative-bacterium-type cell outer membrane assembly"/>
    <property type="evidence" value="ECO:0007669"/>
    <property type="project" value="UniProtKB-UniRule"/>
</dbReference>
<organism evidence="7 8">
    <name type="scientific">Halopseudomonas yangmingensis</name>
    <dbReference type="NCBI Taxonomy" id="1720063"/>
    <lineage>
        <taxon>Bacteria</taxon>
        <taxon>Pseudomonadati</taxon>
        <taxon>Pseudomonadota</taxon>
        <taxon>Gammaproteobacteria</taxon>
        <taxon>Pseudomonadales</taxon>
        <taxon>Pseudomonadaceae</taxon>
        <taxon>Halopseudomonas</taxon>
    </lineage>
</organism>
<dbReference type="Pfam" id="PF13360">
    <property type="entry name" value="PQQ_2"/>
    <property type="match status" value="1"/>
</dbReference>
<evidence type="ECO:0000313" key="8">
    <source>
        <dbReference type="Proteomes" id="UP000243629"/>
    </source>
</evidence>
<dbReference type="NCBIfam" id="TIGR03300">
    <property type="entry name" value="assembly_YfgL"/>
    <property type="match status" value="1"/>
</dbReference>
<dbReference type="HAMAP" id="MF_00923">
    <property type="entry name" value="OM_assembly_BamB"/>
    <property type="match status" value="1"/>
</dbReference>
<dbReference type="SUPFAM" id="SSF50998">
    <property type="entry name" value="Quinoprotein alcohol dehydrogenase-like"/>
    <property type="match status" value="1"/>
</dbReference>
<keyword evidence="4" id="KW-0449">Lipoprotein</keyword>
<feature type="chain" id="PRO_5017490881" description="Outer membrane protein assembly factor BamB" evidence="5">
    <location>
        <begin position="24"/>
        <end position="381"/>
    </location>
</feature>
<reference evidence="8" key="1">
    <citation type="submission" date="2016-10" db="EMBL/GenBank/DDBJ databases">
        <authorList>
            <person name="Varghese N."/>
            <person name="Submissions S."/>
        </authorList>
    </citation>
    <scope>NUCLEOTIDE SEQUENCE [LARGE SCALE GENOMIC DNA]</scope>
    <source>
        <strain evidence="8">DSM 24213</strain>
    </source>
</reference>
<dbReference type="PROSITE" id="PS51257">
    <property type="entry name" value="PROKAR_LIPOPROTEIN"/>
    <property type="match status" value="1"/>
</dbReference>
<name>A0A1I4R8C7_9GAMM</name>
<comment type="subcellular location">
    <subcellularLocation>
        <location evidence="4">Cell outer membrane</location>
        <topology evidence="4">Lipid-anchor</topology>
    </subcellularLocation>
</comment>
<comment type="subunit">
    <text evidence="4">Part of the Bam complex.</text>
</comment>
<comment type="function">
    <text evidence="4">Part of the outer membrane protein assembly complex, which is involved in assembly and insertion of beta-barrel proteins into the outer membrane.</text>
</comment>
<evidence type="ECO:0000256" key="3">
    <source>
        <dbReference type="ARBA" id="ARBA00023237"/>
    </source>
</evidence>
<dbReference type="AlphaFoldDB" id="A0A1I4R8C7"/>
<proteinExistence type="inferred from homology"/>
<accession>A0A1I4R8C7</accession>
<dbReference type="PANTHER" id="PTHR34512">
    <property type="entry name" value="CELL SURFACE PROTEIN"/>
    <property type="match status" value="1"/>
</dbReference>
<dbReference type="PANTHER" id="PTHR34512:SF30">
    <property type="entry name" value="OUTER MEMBRANE PROTEIN ASSEMBLY FACTOR BAMB"/>
    <property type="match status" value="1"/>
</dbReference>
<evidence type="ECO:0000256" key="1">
    <source>
        <dbReference type="ARBA" id="ARBA00022729"/>
    </source>
</evidence>
<feature type="signal peptide" evidence="5">
    <location>
        <begin position="1"/>
        <end position="23"/>
    </location>
</feature>
<evidence type="ECO:0000313" key="7">
    <source>
        <dbReference type="EMBL" id="SFM48246.1"/>
    </source>
</evidence>
<evidence type="ECO:0000256" key="5">
    <source>
        <dbReference type="SAM" id="SignalP"/>
    </source>
</evidence>
<gene>
    <name evidence="4" type="primary">bamB</name>
    <name evidence="7" type="ORF">SAMN05216217_10643</name>
</gene>
<dbReference type="Proteomes" id="UP000243629">
    <property type="component" value="Unassembled WGS sequence"/>
</dbReference>
<dbReference type="InterPro" id="IPR018391">
    <property type="entry name" value="PQQ_b-propeller_rpt"/>
</dbReference>
<dbReference type="EMBL" id="FOUI01000006">
    <property type="protein sequence ID" value="SFM48246.1"/>
    <property type="molecule type" value="Genomic_DNA"/>
</dbReference>
<evidence type="ECO:0000256" key="4">
    <source>
        <dbReference type="HAMAP-Rule" id="MF_00923"/>
    </source>
</evidence>
<sequence length="381" mass="40769">MNSLAKVVLVTAAALMFAGCGSASKKELKPAELEKFSSEVELERSWKRNIGVGQGKGLNHLVPALDGLTLYAADARGQVVAMDRDDGSIRWRSRLKERMSGAVGVGGGRVLVGTLDGEVIALDEADGSELWRARVSSEVLAPPQSNGDVVVVQTLDDTLEALDITSGERRWIYESSLPVLTVRGHAAPLVTIRTVFAGLASGRVVALAADTGLPLWEQRVAQPQGRSELERMVDIDGDLELVGETLYVATFQGNIAALDAASGQVRWQRPASSHGGASASLGVVYLSHADGVVEAFDAARGTPVWRNESMLRRQLTAPAVFSSHVAVADYQGYIHLLAQTDGRPTARLRVDRKGVRVQPLVVGDRIYVYGNSGDLVALRLK</sequence>
<dbReference type="InterPro" id="IPR017687">
    <property type="entry name" value="BamB"/>
</dbReference>
<dbReference type="Gene3D" id="2.130.10.10">
    <property type="entry name" value="YVTN repeat-like/Quinoprotein amine dehydrogenase"/>
    <property type="match status" value="1"/>
</dbReference>
<keyword evidence="8" id="KW-1185">Reference proteome</keyword>
<dbReference type="STRING" id="1720063.SAMN05216217_10643"/>
<dbReference type="InterPro" id="IPR002372">
    <property type="entry name" value="PQQ_rpt_dom"/>
</dbReference>
<dbReference type="GO" id="GO:0009279">
    <property type="term" value="C:cell outer membrane"/>
    <property type="evidence" value="ECO:0007669"/>
    <property type="project" value="UniProtKB-SubCell"/>
</dbReference>
<dbReference type="RefSeq" id="WP_281242312.1">
    <property type="nucleotide sequence ID" value="NZ_FOUI01000006.1"/>
</dbReference>
<evidence type="ECO:0000256" key="2">
    <source>
        <dbReference type="ARBA" id="ARBA00023136"/>
    </source>
</evidence>
<keyword evidence="1 4" id="KW-0732">Signal</keyword>
<comment type="similarity">
    <text evidence="4">Belongs to the BamB family.</text>
</comment>
<keyword evidence="4" id="KW-0564">Palmitate</keyword>
<protein>
    <recommendedName>
        <fullName evidence="4">Outer membrane protein assembly factor BamB</fullName>
    </recommendedName>
</protein>
<dbReference type="InterPro" id="IPR011047">
    <property type="entry name" value="Quinoprotein_ADH-like_sf"/>
</dbReference>
<feature type="domain" description="Pyrrolo-quinoline quinone repeat" evidence="6">
    <location>
        <begin position="76"/>
        <end position="307"/>
    </location>
</feature>